<sequence length="381" mass="42054">MLSSWKSSSNTANVAKKVIVTRKEDPQPGSYTLSDPLPAVKAVATDDDIKWRCLASGSTETMTFYMTLDDGTMAFVQMAYSSLGLTPNVGLTCRFYQPDGQKHGKTFNQSASALKLSNNNLNASCEPMSIQFDTTTRTFTVQFTLSSAISMHVTFEPCVDFFKIGDGKSLFGKSERDGFVQACFLPKATLSGTITVAGVARPATGSGLFHHAIQMKPQNACKWNFVNFQNATDALMLYEFEVSAKNMSDVNIVSQGCFVHKGRLIAVTTSNRAVHVQRVKDETSGYDYPSQLFISWNGTRLDDGADVKIELSMMMSNKLDTIDVLAELPYLLRKFIQTFITAPFLFTWFERGVKAKVSISGEEDEHIDGDAFVESAFLCKD</sequence>
<dbReference type="InterPro" id="IPR013931">
    <property type="entry name" value="Svf1-like_N"/>
</dbReference>
<evidence type="ECO:0008006" key="8">
    <source>
        <dbReference type="Google" id="ProtNLM"/>
    </source>
</evidence>
<evidence type="ECO:0000313" key="6">
    <source>
        <dbReference type="EMBL" id="TPX63198.1"/>
    </source>
</evidence>
<organism evidence="6 7">
    <name type="scientific">Chytriomyces confervae</name>
    <dbReference type="NCBI Taxonomy" id="246404"/>
    <lineage>
        <taxon>Eukaryota</taxon>
        <taxon>Fungi</taxon>
        <taxon>Fungi incertae sedis</taxon>
        <taxon>Chytridiomycota</taxon>
        <taxon>Chytridiomycota incertae sedis</taxon>
        <taxon>Chytridiomycetes</taxon>
        <taxon>Chytridiales</taxon>
        <taxon>Chytriomycetaceae</taxon>
        <taxon>Chytriomyces</taxon>
    </lineage>
</organism>
<evidence type="ECO:0000313" key="7">
    <source>
        <dbReference type="Proteomes" id="UP000320333"/>
    </source>
</evidence>
<dbReference type="AlphaFoldDB" id="A0A507EJ12"/>
<accession>A0A507EJ12</accession>
<dbReference type="GO" id="GO:0006979">
    <property type="term" value="P:response to oxidative stress"/>
    <property type="evidence" value="ECO:0007669"/>
    <property type="project" value="InterPro"/>
</dbReference>
<comment type="similarity">
    <text evidence="2">Belongs to the SVF1 family.</text>
</comment>
<dbReference type="Pfam" id="PF17187">
    <property type="entry name" value="Svf1_C"/>
    <property type="match status" value="1"/>
</dbReference>
<dbReference type="InterPro" id="IPR033394">
    <property type="entry name" value="Svf1-like_C"/>
</dbReference>
<keyword evidence="3" id="KW-0963">Cytoplasm</keyword>
<dbReference type="GO" id="GO:0005737">
    <property type="term" value="C:cytoplasm"/>
    <property type="evidence" value="ECO:0007669"/>
    <property type="project" value="UniProtKB-SubCell"/>
</dbReference>
<evidence type="ECO:0000259" key="5">
    <source>
        <dbReference type="Pfam" id="PF17187"/>
    </source>
</evidence>
<evidence type="ECO:0000259" key="4">
    <source>
        <dbReference type="Pfam" id="PF08622"/>
    </source>
</evidence>
<keyword evidence="7" id="KW-1185">Reference proteome</keyword>
<comment type="subcellular location">
    <subcellularLocation>
        <location evidence="1">Cytoplasm</location>
    </subcellularLocation>
</comment>
<evidence type="ECO:0000256" key="2">
    <source>
        <dbReference type="ARBA" id="ARBA00009069"/>
    </source>
</evidence>
<dbReference type="PANTHER" id="PTHR47107">
    <property type="entry name" value="SVF1-LIKE PROTEIN YDR222W-RELATED"/>
    <property type="match status" value="1"/>
</dbReference>
<evidence type="ECO:0000256" key="1">
    <source>
        <dbReference type="ARBA" id="ARBA00004496"/>
    </source>
</evidence>
<reference evidence="6 7" key="1">
    <citation type="journal article" date="2019" name="Sci. Rep.">
        <title>Comparative genomics of chytrid fungi reveal insights into the obligate biotrophic and pathogenic lifestyle of Synchytrium endobioticum.</title>
        <authorList>
            <person name="van de Vossenberg B.T.L.H."/>
            <person name="Warris S."/>
            <person name="Nguyen H.D.T."/>
            <person name="van Gent-Pelzer M.P.E."/>
            <person name="Joly D.L."/>
            <person name="van de Geest H.C."/>
            <person name="Bonants P.J.M."/>
            <person name="Smith D.S."/>
            <person name="Levesque C.A."/>
            <person name="van der Lee T.A.J."/>
        </authorList>
    </citation>
    <scope>NUCLEOTIDE SEQUENCE [LARGE SCALE GENOMIC DNA]</scope>
    <source>
        <strain evidence="6 7">CBS 675.73</strain>
    </source>
</reference>
<dbReference type="InterPro" id="IPR051385">
    <property type="entry name" value="Ceramide-binding_SVF1"/>
</dbReference>
<dbReference type="SUPFAM" id="SSF159245">
    <property type="entry name" value="AttH-like"/>
    <property type="match status" value="1"/>
</dbReference>
<dbReference type="EMBL" id="QEAP01000623">
    <property type="protein sequence ID" value="TPX63198.1"/>
    <property type="molecule type" value="Genomic_DNA"/>
</dbReference>
<feature type="domain" description="Svf1-like C-terminal" evidence="5">
    <location>
        <begin position="215"/>
        <end position="378"/>
    </location>
</feature>
<dbReference type="PANTHER" id="PTHR47107:SF1">
    <property type="entry name" value="CERAMIDE-BINDING PROTEIN SVF1-RELATED"/>
    <property type="match status" value="1"/>
</dbReference>
<protein>
    <recommendedName>
        <fullName evidence="8">Svf1-like C-terminal domain-containing protein</fullName>
    </recommendedName>
</protein>
<gene>
    <name evidence="6" type="ORF">CcCBS67573_g08736</name>
</gene>
<dbReference type="Pfam" id="PF08622">
    <property type="entry name" value="Svf1"/>
    <property type="match status" value="1"/>
</dbReference>
<proteinExistence type="inferred from homology"/>
<feature type="domain" description="Svf1-like N-terminal" evidence="4">
    <location>
        <begin position="59"/>
        <end position="214"/>
    </location>
</feature>
<dbReference type="Proteomes" id="UP000320333">
    <property type="component" value="Unassembled WGS sequence"/>
</dbReference>
<name>A0A507EJ12_9FUNG</name>
<evidence type="ECO:0000256" key="3">
    <source>
        <dbReference type="ARBA" id="ARBA00022490"/>
    </source>
</evidence>
<comment type="caution">
    <text evidence="6">The sequence shown here is derived from an EMBL/GenBank/DDBJ whole genome shotgun (WGS) entry which is preliminary data.</text>
</comment>
<dbReference type="OrthoDB" id="2590239at2759"/>